<dbReference type="PANTHER" id="PTHR43792:SF1">
    <property type="entry name" value="N-ACETYLTRANSFERASE DOMAIN-CONTAINING PROTEIN"/>
    <property type="match status" value="1"/>
</dbReference>
<comment type="caution">
    <text evidence="2">The sequence shown here is derived from an EMBL/GenBank/DDBJ whole genome shotgun (WGS) entry which is preliminary data.</text>
</comment>
<feature type="domain" description="N-acetyltransferase" evidence="1">
    <location>
        <begin position="8"/>
        <end position="179"/>
    </location>
</feature>
<evidence type="ECO:0000313" key="3">
    <source>
        <dbReference type="Proteomes" id="UP000541154"/>
    </source>
</evidence>
<proteinExistence type="predicted"/>
<name>A0A8H6AGW1_PETAA</name>
<evidence type="ECO:0000313" key="2">
    <source>
        <dbReference type="EMBL" id="KAF5866068.1"/>
    </source>
</evidence>
<dbReference type="Pfam" id="PF13302">
    <property type="entry name" value="Acetyltransf_3"/>
    <property type="match status" value="1"/>
</dbReference>
<dbReference type="EMBL" id="SPNV01000012">
    <property type="protein sequence ID" value="KAF5866068.1"/>
    <property type="molecule type" value="Genomic_DNA"/>
</dbReference>
<dbReference type="PANTHER" id="PTHR43792">
    <property type="entry name" value="GNAT FAMILY, PUTATIVE (AFU_ORTHOLOGUE AFUA_3G00765)-RELATED-RELATED"/>
    <property type="match status" value="1"/>
</dbReference>
<keyword evidence="3" id="KW-1185">Reference proteome</keyword>
<dbReference type="GO" id="GO:0016747">
    <property type="term" value="F:acyltransferase activity, transferring groups other than amino-acyl groups"/>
    <property type="evidence" value="ECO:0007669"/>
    <property type="project" value="InterPro"/>
</dbReference>
<gene>
    <name evidence="2" type="ORF">ETB97_001146</name>
</gene>
<dbReference type="InterPro" id="IPR051531">
    <property type="entry name" value="N-acetyltransferase"/>
</dbReference>
<accession>A0A8H6AGW1</accession>
<dbReference type="Gene3D" id="3.40.630.30">
    <property type="match status" value="1"/>
</dbReference>
<dbReference type="SUPFAM" id="SSF55729">
    <property type="entry name" value="Acyl-CoA N-acyltransferases (Nat)"/>
    <property type="match status" value="1"/>
</dbReference>
<organism evidence="2 3">
    <name type="scientific">Petromyces alliaceus</name>
    <name type="common">Aspergillus alliaceus</name>
    <dbReference type="NCBI Taxonomy" id="209559"/>
    <lineage>
        <taxon>Eukaryota</taxon>
        <taxon>Fungi</taxon>
        <taxon>Dikarya</taxon>
        <taxon>Ascomycota</taxon>
        <taxon>Pezizomycotina</taxon>
        <taxon>Eurotiomycetes</taxon>
        <taxon>Eurotiomycetidae</taxon>
        <taxon>Eurotiales</taxon>
        <taxon>Aspergillaceae</taxon>
        <taxon>Aspergillus</taxon>
        <taxon>Aspergillus subgen. Circumdati</taxon>
    </lineage>
</organism>
<evidence type="ECO:0000259" key="1">
    <source>
        <dbReference type="Pfam" id="PF13302"/>
    </source>
</evidence>
<protein>
    <recommendedName>
        <fullName evidence="1">N-acetyltransferase domain-containing protein</fullName>
    </recommendedName>
</protein>
<sequence>MISFQTARLNIRPLLLTDAEDVFAMRRNPEVAKWGFKQAADTSISETINWILTNNLSPTNQPYINYKFAICELIPDTTIPKPTVIGTLGVKLLASSLHPEDKNRVRWELGYGLHASVWGKGYATEAVKGVIDHFGEITQILREEEGGKVHDGVVVEEGLWASTAEENLASQGVLRKCGFGFMGGFEDEVGRSCLDFRVLV</sequence>
<dbReference type="Proteomes" id="UP000541154">
    <property type="component" value="Unassembled WGS sequence"/>
</dbReference>
<reference evidence="2 3" key="1">
    <citation type="submission" date="2019-04" db="EMBL/GenBank/DDBJ databases">
        <title>Aspergillus burnettii sp. nov., novel species from soil in southeast Queensland.</title>
        <authorList>
            <person name="Gilchrist C.L.M."/>
            <person name="Pitt J.I."/>
            <person name="Lange L."/>
            <person name="Lacey H.J."/>
            <person name="Vuong D."/>
            <person name="Midgley D.J."/>
            <person name="Greenfield P."/>
            <person name="Bradbury M."/>
            <person name="Lacey E."/>
            <person name="Busk P.K."/>
            <person name="Pilgaard B."/>
            <person name="Chooi Y.H."/>
            <person name="Piggott A.M."/>
        </authorList>
    </citation>
    <scope>NUCLEOTIDE SEQUENCE [LARGE SCALE GENOMIC DNA]</scope>
    <source>
        <strain evidence="2 3">FRR 5400</strain>
    </source>
</reference>
<dbReference type="AlphaFoldDB" id="A0A8H6AGW1"/>
<dbReference type="InterPro" id="IPR016181">
    <property type="entry name" value="Acyl_CoA_acyltransferase"/>
</dbReference>
<dbReference type="InterPro" id="IPR000182">
    <property type="entry name" value="GNAT_dom"/>
</dbReference>